<gene>
    <name evidence="2" type="ORF">HMH01_11750</name>
</gene>
<feature type="transmembrane region" description="Helical" evidence="1">
    <location>
        <begin position="25"/>
        <end position="43"/>
    </location>
</feature>
<dbReference type="EMBL" id="JABFBC010000002">
    <property type="protein sequence ID" value="NNU81109.1"/>
    <property type="molecule type" value="Genomic_DNA"/>
</dbReference>
<keyword evidence="1" id="KW-0812">Transmembrane</keyword>
<comment type="caution">
    <text evidence="2">The sequence shown here is derived from an EMBL/GenBank/DDBJ whole genome shotgun (WGS) entry which is preliminary data.</text>
</comment>
<accession>A0A849L450</accession>
<keyword evidence="3" id="KW-1185">Reference proteome</keyword>
<protein>
    <submittedName>
        <fullName evidence="2">Uncharacterized protein</fullName>
    </submittedName>
</protein>
<evidence type="ECO:0000313" key="3">
    <source>
        <dbReference type="Proteomes" id="UP000572377"/>
    </source>
</evidence>
<dbReference type="RefSeq" id="WP_171325771.1">
    <property type="nucleotide sequence ID" value="NZ_JABFBC010000002.1"/>
</dbReference>
<evidence type="ECO:0000313" key="2">
    <source>
        <dbReference type="EMBL" id="NNU81109.1"/>
    </source>
</evidence>
<dbReference type="AlphaFoldDB" id="A0A849L450"/>
<proteinExistence type="predicted"/>
<keyword evidence="1" id="KW-0472">Membrane</keyword>
<evidence type="ECO:0000256" key="1">
    <source>
        <dbReference type="SAM" id="Phobius"/>
    </source>
</evidence>
<reference evidence="2 3" key="1">
    <citation type="submission" date="2020-05" db="EMBL/GenBank/DDBJ databases">
        <title>Gimesia benthica sp. nov., a novel planctomycete isolated from a deep-sea water sample of the Northwest Indian Ocean.</title>
        <authorList>
            <person name="Wang J."/>
            <person name="Ruan C."/>
            <person name="Song L."/>
            <person name="Zhu Y."/>
            <person name="Li A."/>
            <person name="Zheng X."/>
            <person name="Wang L."/>
            <person name="Lu Z."/>
            <person name="Huang Y."/>
            <person name="Du W."/>
            <person name="Zhou Y."/>
            <person name="Huang L."/>
            <person name="Dai X."/>
        </authorList>
    </citation>
    <scope>NUCLEOTIDE SEQUENCE [LARGE SCALE GENOMIC DNA]</scope>
    <source>
        <strain evidence="2 3">YYQ-30</strain>
    </source>
</reference>
<sequence length="167" mass="17737">MPIAIFFLILAGALAVAVLYPHMRPAAAVIGAFAGALLGWVVTDRVLAPDPAASGIAVEKVALSDLVLSREPRLSRISGRVTNLDTDLRLADFTLRTTLYDCPEVESALEDCAVIGQDAGIARVDLPAGQTRAFHVVMRFADMPEPAGVLRWDHAVTQVRAAGQPVP</sequence>
<name>A0A849L450_9RHOB</name>
<organism evidence="2 3">
    <name type="scientific">Halovulum dunhuangense</name>
    <dbReference type="NCBI Taxonomy" id="1505036"/>
    <lineage>
        <taxon>Bacteria</taxon>
        <taxon>Pseudomonadati</taxon>
        <taxon>Pseudomonadota</taxon>
        <taxon>Alphaproteobacteria</taxon>
        <taxon>Rhodobacterales</taxon>
        <taxon>Paracoccaceae</taxon>
        <taxon>Halovulum</taxon>
    </lineage>
</organism>
<keyword evidence="1" id="KW-1133">Transmembrane helix</keyword>
<dbReference type="Proteomes" id="UP000572377">
    <property type="component" value="Unassembled WGS sequence"/>
</dbReference>